<proteinExistence type="predicted"/>
<accession>A0ABV7EQ81</accession>
<evidence type="ECO:0000313" key="2">
    <source>
        <dbReference type="EMBL" id="MFC3104839.1"/>
    </source>
</evidence>
<name>A0ABV7EQ81_9GAMM</name>
<protein>
    <submittedName>
        <fullName evidence="2">Acyl carrier protein</fullName>
    </submittedName>
</protein>
<reference evidence="3" key="1">
    <citation type="journal article" date="2019" name="Int. J. Syst. Evol. Microbiol.">
        <title>The Global Catalogue of Microorganisms (GCM) 10K type strain sequencing project: providing services to taxonomists for standard genome sequencing and annotation.</title>
        <authorList>
            <consortium name="The Broad Institute Genomics Platform"/>
            <consortium name="The Broad Institute Genome Sequencing Center for Infectious Disease"/>
            <person name="Wu L."/>
            <person name="Ma J."/>
        </authorList>
    </citation>
    <scope>NUCLEOTIDE SEQUENCE [LARGE SCALE GENOMIC DNA]</scope>
    <source>
        <strain evidence="3">KCTC 52640</strain>
    </source>
</reference>
<sequence>MDEQLRSIIADTLGIELTDVTPELRRGSDAADWDSMGHLRLVTAVEEAYDIRFTMTEIERITTVAELDEAVAHHTANP</sequence>
<gene>
    <name evidence="2" type="ORF">ACFOSU_13230</name>
</gene>
<organism evidence="2 3">
    <name type="scientific">Salinisphaera aquimarina</name>
    <dbReference type="NCBI Taxonomy" id="2094031"/>
    <lineage>
        <taxon>Bacteria</taxon>
        <taxon>Pseudomonadati</taxon>
        <taxon>Pseudomonadota</taxon>
        <taxon>Gammaproteobacteria</taxon>
        <taxon>Salinisphaerales</taxon>
        <taxon>Salinisphaeraceae</taxon>
        <taxon>Salinisphaera</taxon>
    </lineage>
</organism>
<feature type="domain" description="Carrier" evidence="1">
    <location>
        <begin position="1"/>
        <end position="75"/>
    </location>
</feature>
<comment type="caution">
    <text evidence="2">The sequence shown here is derived from an EMBL/GenBank/DDBJ whole genome shotgun (WGS) entry which is preliminary data.</text>
</comment>
<dbReference type="EMBL" id="JBHRSS010000006">
    <property type="protein sequence ID" value="MFC3104839.1"/>
    <property type="molecule type" value="Genomic_DNA"/>
</dbReference>
<keyword evidence="3" id="KW-1185">Reference proteome</keyword>
<dbReference type="Proteomes" id="UP001595462">
    <property type="component" value="Unassembled WGS sequence"/>
</dbReference>
<dbReference type="PROSITE" id="PS50075">
    <property type="entry name" value="CARRIER"/>
    <property type="match status" value="1"/>
</dbReference>
<dbReference type="Gene3D" id="1.10.1200.10">
    <property type="entry name" value="ACP-like"/>
    <property type="match status" value="1"/>
</dbReference>
<dbReference type="Pfam" id="PF00550">
    <property type="entry name" value="PP-binding"/>
    <property type="match status" value="1"/>
</dbReference>
<dbReference type="InterPro" id="IPR036736">
    <property type="entry name" value="ACP-like_sf"/>
</dbReference>
<evidence type="ECO:0000259" key="1">
    <source>
        <dbReference type="PROSITE" id="PS50075"/>
    </source>
</evidence>
<dbReference type="RefSeq" id="WP_380690367.1">
    <property type="nucleotide sequence ID" value="NZ_JBHRSS010000006.1"/>
</dbReference>
<dbReference type="InterPro" id="IPR009081">
    <property type="entry name" value="PP-bd_ACP"/>
</dbReference>
<evidence type="ECO:0000313" key="3">
    <source>
        <dbReference type="Proteomes" id="UP001595462"/>
    </source>
</evidence>
<dbReference type="SUPFAM" id="SSF47336">
    <property type="entry name" value="ACP-like"/>
    <property type="match status" value="1"/>
</dbReference>